<feature type="non-terminal residue" evidence="1">
    <location>
        <position position="1"/>
    </location>
</feature>
<sequence length="152" mass="16875">LPAIRAWNDANVSIDKNTILENNGLRNMNTLSSMQMNVVCEGGISTTTINVAFDNIASLLQSGNGWTFYLLVSSCDVKATYKGESAQPRLHPYIYSASVTIHNTNQKVDITVEGKFLELGMRRLILEIHEKDIDDLGVKQDYNVENIPNTAN</sequence>
<name>A0A5J4U3M0_9EUKA</name>
<organism evidence="1 2">
    <name type="scientific">Streblomastix strix</name>
    <dbReference type="NCBI Taxonomy" id="222440"/>
    <lineage>
        <taxon>Eukaryota</taxon>
        <taxon>Metamonada</taxon>
        <taxon>Preaxostyla</taxon>
        <taxon>Oxymonadida</taxon>
        <taxon>Streblomastigidae</taxon>
        <taxon>Streblomastix</taxon>
    </lineage>
</organism>
<dbReference type="EMBL" id="SNRW01020488">
    <property type="protein sequence ID" value="KAA6365406.1"/>
    <property type="molecule type" value="Genomic_DNA"/>
</dbReference>
<evidence type="ECO:0000313" key="1">
    <source>
        <dbReference type="EMBL" id="KAA6365406.1"/>
    </source>
</evidence>
<gene>
    <name evidence="1" type="ORF">EZS28_039067</name>
</gene>
<dbReference type="Proteomes" id="UP000324800">
    <property type="component" value="Unassembled WGS sequence"/>
</dbReference>
<proteinExistence type="predicted"/>
<accession>A0A5J4U3M0</accession>
<dbReference type="AlphaFoldDB" id="A0A5J4U3M0"/>
<reference evidence="1 2" key="1">
    <citation type="submission" date="2019-03" db="EMBL/GenBank/DDBJ databases">
        <title>Single cell metagenomics reveals metabolic interactions within the superorganism composed of flagellate Streblomastix strix and complex community of Bacteroidetes bacteria on its surface.</title>
        <authorList>
            <person name="Treitli S.C."/>
            <person name="Kolisko M."/>
            <person name="Husnik F."/>
            <person name="Keeling P."/>
            <person name="Hampl V."/>
        </authorList>
    </citation>
    <scope>NUCLEOTIDE SEQUENCE [LARGE SCALE GENOMIC DNA]</scope>
    <source>
        <strain evidence="1">ST1C</strain>
    </source>
</reference>
<protein>
    <submittedName>
        <fullName evidence="1">Uncharacterized protein</fullName>
    </submittedName>
</protein>
<comment type="caution">
    <text evidence="1">The sequence shown here is derived from an EMBL/GenBank/DDBJ whole genome shotgun (WGS) entry which is preliminary data.</text>
</comment>
<evidence type="ECO:0000313" key="2">
    <source>
        <dbReference type="Proteomes" id="UP000324800"/>
    </source>
</evidence>